<feature type="domain" description="EF-hand" evidence="5">
    <location>
        <begin position="286"/>
        <end position="321"/>
    </location>
</feature>
<feature type="compositionally biased region" description="Basic and acidic residues" evidence="4">
    <location>
        <begin position="719"/>
        <end position="737"/>
    </location>
</feature>
<accession>A0A9W7EJV0</accession>
<feature type="domain" description="EF-hand" evidence="5">
    <location>
        <begin position="96"/>
        <end position="131"/>
    </location>
</feature>
<feature type="domain" description="EF-hand" evidence="5">
    <location>
        <begin position="1898"/>
        <end position="1933"/>
    </location>
</feature>
<name>A0A9W7EJV0_9STRA</name>
<dbReference type="PROSITE" id="PS50222">
    <property type="entry name" value="EF_HAND_2"/>
    <property type="match status" value="19"/>
</dbReference>
<feature type="domain" description="EF-hand" evidence="5">
    <location>
        <begin position="881"/>
        <end position="916"/>
    </location>
</feature>
<comment type="caution">
    <text evidence="6">The sequence shown here is derived from an EMBL/GenBank/DDBJ whole genome shotgun (WGS) entry which is preliminary data.</text>
</comment>
<dbReference type="InterPro" id="IPR051581">
    <property type="entry name" value="Ca-bind"/>
</dbReference>
<feature type="domain" description="EF-hand" evidence="5">
    <location>
        <begin position="924"/>
        <end position="961"/>
    </location>
</feature>
<feature type="region of interest" description="Disordered" evidence="4">
    <location>
        <begin position="2051"/>
        <end position="2080"/>
    </location>
</feature>
<keyword evidence="3" id="KW-0106">Calcium</keyword>
<dbReference type="CDD" id="cd00051">
    <property type="entry name" value="EFh"/>
    <property type="match status" value="10"/>
</dbReference>
<dbReference type="InterPro" id="IPR011992">
    <property type="entry name" value="EF-hand-dom_pair"/>
</dbReference>
<feature type="domain" description="EF-hand" evidence="5">
    <location>
        <begin position="1189"/>
        <end position="1224"/>
    </location>
</feature>
<feature type="domain" description="EF-hand" evidence="5">
    <location>
        <begin position="1490"/>
        <end position="1525"/>
    </location>
</feature>
<evidence type="ECO:0000256" key="4">
    <source>
        <dbReference type="SAM" id="MobiDB-lite"/>
    </source>
</evidence>
<protein>
    <recommendedName>
        <fullName evidence="5">EF-hand domain-containing protein</fullName>
    </recommendedName>
</protein>
<dbReference type="Proteomes" id="UP001165085">
    <property type="component" value="Unassembled WGS sequence"/>
</dbReference>
<gene>
    <name evidence="6" type="ORF">TrST_g2958</name>
</gene>
<feature type="domain" description="EF-hand" evidence="5">
    <location>
        <begin position="1526"/>
        <end position="1561"/>
    </location>
</feature>
<feature type="domain" description="EF-hand" evidence="5">
    <location>
        <begin position="473"/>
        <end position="508"/>
    </location>
</feature>
<evidence type="ECO:0000313" key="6">
    <source>
        <dbReference type="EMBL" id="GMH80555.1"/>
    </source>
</evidence>
<evidence type="ECO:0000256" key="1">
    <source>
        <dbReference type="ARBA" id="ARBA00022723"/>
    </source>
</evidence>
<dbReference type="SUPFAM" id="SSF47473">
    <property type="entry name" value="EF-hand"/>
    <property type="match status" value="7"/>
</dbReference>
<dbReference type="GO" id="GO:0005509">
    <property type="term" value="F:calcium ion binding"/>
    <property type="evidence" value="ECO:0007669"/>
    <property type="project" value="InterPro"/>
</dbReference>
<dbReference type="Gene3D" id="1.10.238.10">
    <property type="entry name" value="EF-hand"/>
    <property type="match status" value="14"/>
</dbReference>
<proteinExistence type="predicted"/>
<dbReference type="SMART" id="SM00054">
    <property type="entry name" value="EFh"/>
    <property type="match status" value="21"/>
</dbReference>
<feature type="domain" description="EF-hand" evidence="5">
    <location>
        <begin position="1862"/>
        <end position="1897"/>
    </location>
</feature>
<evidence type="ECO:0000256" key="3">
    <source>
        <dbReference type="ARBA" id="ARBA00022837"/>
    </source>
</evidence>
<feature type="region of interest" description="Disordered" evidence="4">
    <location>
        <begin position="1690"/>
        <end position="1710"/>
    </location>
</feature>
<feature type="domain" description="EF-hand" evidence="5">
    <location>
        <begin position="545"/>
        <end position="580"/>
    </location>
</feature>
<feature type="region of interest" description="Disordered" evidence="4">
    <location>
        <begin position="719"/>
        <end position="747"/>
    </location>
</feature>
<sequence>MSALSEASYAKAKDFLRKCLAEAGVHGMVTLKDQFTAYDLDDSGTLDYSEFAAALLEYKLTNAEIRALFVHFDADGNGEVNYEEFVDGVRGELTPERKAVIGKVFDSIDEDADGIIGLADIGRFFLPSKHPEVLSGKRTTASILNDFMDTFHLVGDNGSLMRQDFLNYFANTACFVTDEFFFMMMNNIWKTKKAHEVAAVKGSLAAAVRATPPGGVTIHPPDRKKDGARSELVSFEKAKKYLQKHIASSGVKGMVGLRDLFLEMDRDDSGGLSYEEFSEVMENYKLDNQEIRALFVRFDADGSGEVDYTEFCHGIRGDLNEERKSIVGEVFGGIDGDDDGVIDCGDIGRCFVLNNHPDVISRRKPANIILLEFLQTFERSGTDGKLTREDFLEYYANVSAFIEDEPFRKMMKSIWKFNRSVKKGTLGELAKKKEKASRRAKVKVTPKKAKPVTHPADDIVDGLRFMLANMGVRGLSTVSKNFKEADVDDSKALGKEEFKNAMRACDLKLTGKDLNLLFDYFDQDGSGEVSYDEFINTLRTPISDWRVSVVIAAFNVIDKSGDGMVTVDEVVKQFNASGHPSVISGERKTNDVLMEFLNTFEVGSTVEGKVTRDEFIDYYHNISASINSDEYWALLLSRTWDIPQPKTEEQIANEPEPEPDPVLAHQAKALEGLKKLSGPKVSAVKMPSPPPPPKGAMTLSELAAQSKAVKKYEEDLVRAEEEKKEEAERARYTEPKKGKPLKIPQSLSGMISGKNIREEMEFVKPVRKLPKPASNQKDRREIGNSRIPSPGLSVIIARLKKAIKAHGAHGFTGLQRKFRIMDDDESGALDLGEFKKGMEELEMELSTSELRLLFEHFDDDHSGSISFEEFIQGVRDPLTRRRLGLVNRAFDILDVDKSGVVEPAEIKDCYDARKHPDVISGNKTEDEVLREFFSTFDIGGVVDGMVTRQEFINYYTNLGANIDDDEYFELMIRNAWHIAGGEGAAASSANKRVLVTDSLGKQSVVELKNDLGLDRIPEKERADWIMNKLRQQGVDVVGLDLKGDPADDEKGDHLGPIYKPMVNQKFASAAPGVLPGTGTLLNKVYKKARIADPNEAPVGVKEMLLKLKQAMKDRGASGIVGMARKFRLMDDDGNGSLDLGEFTKGMLEMDLDFSAADMKRLFDYFDCDGTGGIDYEEMVSALRTPLNPLRKALVTMAFNRVDEDGSGVIEPNEILNKYDASQHPDVLASLKTEEEAIKDFIACFEVGGEVDGMVTFQEFCNYYENLGSSIDSDEYFELMIRNAWHMSGGEAQHQSSGNLRVRALLADGTTKVVELQDDLGVKPGDRLLIIKRLKKQGLHAVDIDTSGATEDEDKNGLGLEKGNRSAVVANMSLGAQYRNKKKRADPASLVVAKGKSGGAAFGEIKGATMMDALKGTGQKRSLGDRSRAKTGEAHPGTKMIIQSLKRQISQRGGSGMVGLSRKFRIMDDSGDGELQFGEFKKAMKEMEFDLNDKDLHKVFDHFDADGGGSVSYEEFIQGVRDPLSERRINLINMAFDIIDQDGSGVIEAHEVAGCYDASKHPEVISGKKTAKQVLEEFLNTFDVGGIVDGAVTRQEFTNYYHNISASIFNEDYFELMIRNAWHISGGEGVAASSDNKRVLVTDKAGKQTVVEIKNDLGLDRIPEKEKNAEITKRLKKQGVDAVKVDTLGGVDDEEVAKDPNAPNPTPLDEMKQSLSMGKGQGGLAMKGRSQIVMAGGKPEDDVQHRKAMGLAYQNNPKGNAARASSIGMDGLELEHDGFVPADYKPSGVQGPLSPKKGTSLSNMAKEGQVQDVLEELRDKLKSRGARGISTLARKFRVFDENGDKTLDPQEFAKALRSCNLQLSGQKLVDLFNFFDKDGGGTITYDEFLNGVRGPIAACRLEILEEAFAAIDTDGSNFLEPAELVAKYEVKHHPDVLTGKRSEDEVLKEFLDTFDIGQEKEGQASRGEFFSYYCNLGLGIESDEYFELMIRNAWGLPGGREFNDACEGMRVMVLHKDGREEVVEIKDIVGLRHGDKTEAKRRLRREGHNPDEVRFFDIQSEEDEKAKKPENKNFGKTFSLG</sequence>
<feature type="compositionally biased region" description="Basic and acidic residues" evidence="4">
    <location>
        <begin position="2063"/>
        <end position="2072"/>
    </location>
</feature>
<feature type="domain" description="EF-hand" evidence="5">
    <location>
        <begin position="60"/>
        <end position="95"/>
    </location>
</feature>
<dbReference type="OrthoDB" id="444540at2759"/>
<dbReference type="PANTHER" id="PTHR34524">
    <property type="entry name" value="CALCYPHOSIN"/>
    <property type="match status" value="1"/>
</dbReference>
<keyword evidence="1" id="KW-0479">Metal-binding</keyword>
<keyword evidence="7" id="KW-1185">Reference proteome</keyword>
<feature type="domain" description="EF-hand" evidence="5">
    <location>
        <begin position="845"/>
        <end position="880"/>
    </location>
</feature>
<evidence type="ECO:0000313" key="7">
    <source>
        <dbReference type="Proteomes" id="UP001165085"/>
    </source>
</evidence>
<dbReference type="Pfam" id="PF13202">
    <property type="entry name" value="EF-hand_5"/>
    <property type="match status" value="1"/>
</dbReference>
<dbReference type="EMBL" id="BRXY01000246">
    <property type="protein sequence ID" value="GMH80555.1"/>
    <property type="molecule type" value="Genomic_DNA"/>
</dbReference>
<feature type="domain" description="EF-hand" evidence="5">
    <location>
        <begin position="1454"/>
        <end position="1489"/>
    </location>
</feature>
<dbReference type="Pfam" id="PF13499">
    <property type="entry name" value="EF-hand_7"/>
    <property type="match status" value="8"/>
</dbReference>
<feature type="domain" description="EF-hand" evidence="5">
    <location>
        <begin position="1826"/>
        <end position="1861"/>
    </location>
</feature>
<feature type="domain" description="EF-hand" evidence="5">
    <location>
        <begin position="509"/>
        <end position="544"/>
    </location>
</feature>
<keyword evidence="2" id="KW-0677">Repeat</keyword>
<evidence type="ECO:0000259" key="5">
    <source>
        <dbReference type="PROSITE" id="PS50222"/>
    </source>
</evidence>
<evidence type="ECO:0000256" key="2">
    <source>
        <dbReference type="ARBA" id="ARBA00022737"/>
    </source>
</evidence>
<dbReference type="PANTHER" id="PTHR34524:SF6">
    <property type="entry name" value="CALCYPHOSINE LIKE"/>
    <property type="match status" value="1"/>
</dbReference>
<feature type="domain" description="EF-hand" evidence="5">
    <location>
        <begin position="1117"/>
        <end position="1152"/>
    </location>
</feature>
<reference evidence="7" key="1">
    <citation type="journal article" date="2023" name="Commun. Biol.">
        <title>Genome analysis of Parmales, the sister group of diatoms, reveals the evolutionary specialization of diatoms from phago-mixotrophs to photoautotrophs.</title>
        <authorList>
            <person name="Ban H."/>
            <person name="Sato S."/>
            <person name="Yoshikawa S."/>
            <person name="Yamada K."/>
            <person name="Nakamura Y."/>
            <person name="Ichinomiya M."/>
            <person name="Sato N."/>
            <person name="Blanc-Mathieu R."/>
            <person name="Endo H."/>
            <person name="Kuwata A."/>
            <person name="Ogata H."/>
        </authorList>
    </citation>
    <scope>NUCLEOTIDE SEQUENCE [LARGE SCALE GENOMIC DNA]</scope>
    <source>
        <strain evidence="7">NIES 3701</strain>
    </source>
</reference>
<dbReference type="InterPro" id="IPR018247">
    <property type="entry name" value="EF_Hand_1_Ca_BS"/>
</dbReference>
<dbReference type="InterPro" id="IPR002048">
    <property type="entry name" value="EF_hand_dom"/>
</dbReference>
<organism evidence="6 7">
    <name type="scientific">Triparma strigata</name>
    <dbReference type="NCBI Taxonomy" id="1606541"/>
    <lineage>
        <taxon>Eukaryota</taxon>
        <taxon>Sar</taxon>
        <taxon>Stramenopiles</taxon>
        <taxon>Ochrophyta</taxon>
        <taxon>Bolidophyceae</taxon>
        <taxon>Parmales</taxon>
        <taxon>Triparmaceae</taxon>
        <taxon>Triparma</taxon>
    </lineage>
</organism>
<feature type="domain" description="EF-hand" evidence="5">
    <location>
        <begin position="1153"/>
        <end position="1188"/>
    </location>
</feature>
<feature type="domain" description="EF-hand" evidence="5">
    <location>
        <begin position="809"/>
        <end position="844"/>
    </location>
</feature>
<dbReference type="PROSITE" id="PS00018">
    <property type="entry name" value="EF_HAND_1"/>
    <property type="match status" value="18"/>
</dbReference>